<name>A0A2T0RLZ8_9RHOB</name>
<reference evidence="1 2" key="1">
    <citation type="submission" date="2018-03" db="EMBL/GenBank/DDBJ databases">
        <title>Genomic Encyclopedia of Archaeal and Bacterial Type Strains, Phase II (KMG-II): from individual species to whole genera.</title>
        <authorList>
            <person name="Goeker M."/>
        </authorList>
    </citation>
    <scope>NUCLEOTIDE SEQUENCE [LARGE SCALE GENOMIC DNA]</scope>
    <source>
        <strain evidence="1 2">DSM 29328</strain>
    </source>
</reference>
<organism evidence="1 2">
    <name type="scientific">Aliiruegeria haliotis</name>
    <dbReference type="NCBI Taxonomy" id="1280846"/>
    <lineage>
        <taxon>Bacteria</taxon>
        <taxon>Pseudomonadati</taxon>
        <taxon>Pseudomonadota</taxon>
        <taxon>Alphaproteobacteria</taxon>
        <taxon>Rhodobacterales</taxon>
        <taxon>Roseobacteraceae</taxon>
        <taxon>Aliiruegeria</taxon>
    </lineage>
</organism>
<dbReference type="Gene3D" id="3.40.50.2300">
    <property type="match status" value="1"/>
</dbReference>
<keyword evidence="2" id="KW-1185">Reference proteome</keyword>
<protein>
    <recommendedName>
        <fullName evidence="3">Response regulatory domain-containing protein</fullName>
    </recommendedName>
</protein>
<accession>A0A2T0RLZ8</accession>
<evidence type="ECO:0000313" key="2">
    <source>
        <dbReference type="Proteomes" id="UP000239480"/>
    </source>
</evidence>
<dbReference type="Proteomes" id="UP000239480">
    <property type="component" value="Unassembled WGS sequence"/>
</dbReference>
<dbReference type="AlphaFoldDB" id="A0A2T0RLZ8"/>
<evidence type="ECO:0000313" key="1">
    <source>
        <dbReference type="EMBL" id="PRY22150.1"/>
    </source>
</evidence>
<evidence type="ECO:0008006" key="3">
    <source>
        <dbReference type="Google" id="ProtNLM"/>
    </source>
</evidence>
<dbReference type="EMBL" id="PVTD01000007">
    <property type="protein sequence ID" value="PRY22150.1"/>
    <property type="molecule type" value="Genomic_DNA"/>
</dbReference>
<proteinExistence type="predicted"/>
<sequence length="121" mass="12965">MHQILIVESTPLIAEDIAEIVSDRWKNCAPVVAATYSDAVASMRSPPPPRLVVAGHLGTRSCYRALTEELGDTGAQWVVIEGVTEEPDPKAVSKQQAVVRLPIPFTTSSLIEAIEKSGGLD</sequence>
<gene>
    <name evidence="1" type="ORF">CLV78_10774</name>
</gene>
<comment type="caution">
    <text evidence="1">The sequence shown here is derived from an EMBL/GenBank/DDBJ whole genome shotgun (WGS) entry which is preliminary data.</text>
</comment>